<accession>A0A8X7N2F7</accession>
<feature type="region of interest" description="Disordered" evidence="6">
    <location>
        <begin position="545"/>
        <end position="589"/>
    </location>
</feature>
<keyword evidence="2" id="KW-0479">Metal-binding</keyword>
<dbReference type="PANTHER" id="PTHR46481">
    <property type="entry name" value="ZINC FINGER BED DOMAIN-CONTAINING PROTEIN 4"/>
    <property type="match status" value="1"/>
</dbReference>
<feature type="compositionally biased region" description="Basic and acidic residues" evidence="6">
    <location>
        <begin position="60"/>
        <end position="70"/>
    </location>
</feature>
<name>A0A8X7N2F7_9BASI</name>
<evidence type="ECO:0000313" key="9">
    <source>
        <dbReference type="Proteomes" id="UP000078113"/>
    </source>
</evidence>
<reference evidence="8" key="1">
    <citation type="submission" date="2016-04" db="EMBL/GenBank/DDBJ databases">
        <authorList>
            <person name="Nguyen H.D."/>
            <person name="Samba Siva P."/>
            <person name="Cullis J."/>
            <person name="Levesque C.A."/>
            <person name="Hambleton S."/>
        </authorList>
    </citation>
    <scope>NUCLEOTIDE SEQUENCE</scope>
    <source>
        <strain evidence="8">DAOMC 236422</strain>
    </source>
</reference>
<feature type="region of interest" description="Disordered" evidence="6">
    <location>
        <begin position="1013"/>
        <end position="1064"/>
    </location>
</feature>
<feature type="compositionally biased region" description="Acidic residues" evidence="6">
    <location>
        <begin position="559"/>
        <end position="580"/>
    </location>
</feature>
<keyword evidence="4" id="KW-0862">Zinc</keyword>
<dbReference type="GO" id="GO:0005634">
    <property type="term" value="C:nucleus"/>
    <property type="evidence" value="ECO:0007669"/>
    <property type="project" value="UniProtKB-SubCell"/>
</dbReference>
<feature type="compositionally biased region" description="Polar residues" evidence="6">
    <location>
        <begin position="42"/>
        <end position="54"/>
    </location>
</feature>
<dbReference type="InterPro" id="IPR012337">
    <property type="entry name" value="RNaseH-like_sf"/>
</dbReference>
<dbReference type="InterPro" id="IPR052035">
    <property type="entry name" value="ZnF_BED_domain_contain"/>
</dbReference>
<evidence type="ECO:0000259" key="7">
    <source>
        <dbReference type="Pfam" id="PF05699"/>
    </source>
</evidence>
<dbReference type="SUPFAM" id="SSF140996">
    <property type="entry name" value="Hermes dimerisation domain"/>
    <property type="match status" value="1"/>
</dbReference>
<dbReference type="InterPro" id="IPR008906">
    <property type="entry name" value="HATC_C_dom"/>
</dbReference>
<feature type="compositionally biased region" description="Polar residues" evidence="6">
    <location>
        <begin position="119"/>
        <end position="130"/>
    </location>
</feature>
<dbReference type="PANTHER" id="PTHR46481:SF10">
    <property type="entry name" value="ZINC FINGER BED DOMAIN-CONTAINING PROTEIN 39"/>
    <property type="match status" value="1"/>
</dbReference>
<keyword evidence="3" id="KW-0863">Zinc-finger</keyword>
<evidence type="ECO:0000256" key="6">
    <source>
        <dbReference type="SAM" id="MobiDB-lite"/>
    </source>
</evidence>
<dbReference type="Proteomes" id="UP000078113">
    <property type="component" value="Unassembled WGS sequence"/>
</dbReference>
<feature type="domain" description="HAT C-terminal dimerisation" evidence="7">
    <location>
        <begin position="918"/>
        <end position="987"/>
    </location>
</feature>
<dbReference type="EMBL" id="LWDG02000612">
    <property type="protein sequence ID" value="KAE8263778.1"/>
    <property type="molecule type" value="Genomic_DNA"/>
</dbReference>
<organism evidence="8 9">
    <name type="scientific">Tilletia walkeri</name>
    <dbReference type="NCBI Taxonomy" id="117179"/>
    <lineage>
        <taxon>Eukaryota</taxon>
        <taxon>Fungi</taxon>
        <taxon>Dikarya</taxon>
        <taxon>Basidiomycota</taxon>
        <taxon>Ustilaginomycotina</taxon>
        <taxon>Exobasidiomycetes</taxon>
        <taxon>Tilletiales</taxon>
        <taxon>Tilletiaceae</taxon>
        <taxon>Tilletia</taxon>
    </lineage>
</organism>
<feature type="region of interest" description="Disordered" evidence="6">
    <location>
        <begin position="1"/>
        <end position="231"/>
    </location>
</feature>
<dbReference type="AlphaFoldDB" id="A0A8X7N2F7"/>
<evidence type="ECO:0000256" key="4">
    <source>
        <dbReference type="ARBA" id="ARBA00022833"/>
    </source>
</evidence>
<protein>
    <recommendedName>
        <fullName evidence="7">HAT C-terminal dimerisation domain-containing protein</fullName>
    </recommendedName>
</protein>
<sequence>MTSKSGQEDDSTRRYATRPSQERRPPAGLNEFITDDAALELRSTNSQPSTTTQAARPKPRPYDRANHPDSSDEDDLTASASSAKKAANELGSSSSSDATDPIKQLNNGSGRRSIIGSRAGQTSLSSSLRKISQPKGVPSKGSPATPKITSVFSRAVASPSSAMGPPPPPSQRFREASKPSSIHSNDDGITQREVGTSAERPIDFTDADESQSSVSSTSTHKRKDSSPAAALESATIAWKRAQKTAADQKAAAEEGIEWQPGPGKAASTVYLNYGPPTLSKDKAGKAVIAFPCMCCTPSVDVVRPCSESSTSNLRTHQLRQVTKRTQTTIPAMFAPQRSSSSSGSGSILPSSVTRQMSVAWVAESGRPLSIIEDKGFLAFLPKAQQELMPSRFTLARDITRVFFGMQNILVNDFADVKGCFHLAVDVWTSANGFAFLGLIICYQQSGKAVRRLLEMIPFLTQHDGEHLASATFKVLDKYNIAGRLWNVVSDNASENNTMMKLLASMDGLPRFDTTKEMSCRVRCTAHVLNLISKAVLKSFYSRRSKRGGDGAAEEHNTADEDWDVEVEQDDTNDDEDDGEELSSSAGCEVDGDMALEDEDDFDISTALNPELTAIASDDANIEAALHNETDDVQTARQRKELQMRNNEVGLALRKLAWLAVTLRYSPTKRARFHDVCQRLGLETPHSLIRDVATRWDSTFKMLERSLDLWPAIIAFTELANTPVPKDKRLKRSDEADVRKLVDLLKPLANATLKFSAKTTPTIGDVIGLFEEVDEYFASVQASEDEEYVWKQAASRGHLIISKYYGFTEQADVYSMAILLHPNYRAAYMDVLKWPTDWQEQARKVLRETFVKHYEIKAEEADVAEGSQTQDFDKLDKTTQALMRRAKDMQRSAPARDAIGEWLAGLTPLQVGEKGDVVRIDPLQWWWSERQKGNEHDGMTSMALDVFSTPATSVEVERLFSRAGRTVTPLRHRLRAERISQLVTVGKWFSEGAVPETLLPDVLSDEAAARKAKRAKIRDGKRKAQNAEEEASGATKRAKRVDLAGDADGEHSIDSEVDDAEMSLT</sequence>
<evidence type="ECO:0000313" key="8">
    <source>
        <dbReference type="EMBL" id="KAE8263778.1"/>
    </source>
</evidence>
<keyword evidence="5" id="KW-0539">Nucleus</keyword>
<keyword evidence="9" id="KW-1185">Reference proteome</keyword>
<feature type="compositionally biased region" description="Basic and acidic residues" evidence="6">
    <location>
        <begin position="546"/>
        <end position="558"/>
    </location>
</feature>
<reference evidence="8" key="2">
    <citation type="journal article" date="2019" name="IMA Fungus">
        <title>Genome sequencing and comparison of five Tilletia species to identify candidate genes for the detection of regulated species infecting wheat.</title>
        <authorList>
            <person name="Nguyen H.D.T."/>
            <person name="Sultana T."/>
            <person name="Kesanakurti P."/>
            <person name="Hambleton S."/>
        </authorList>
    </citation>
    <scope>NUCLEOTIDE SEQUENCE</scope>
    <source>
        <strain evidence="8">DAOMC 236422</strain>
    </source>
</reference>
<comment type="caution">
    <text evidence="8">The sequence shown here is derived from an EMBL/GenBank/DDBJ whole genome shotgun (WGS) entry which is preliminary data.</text>
</comment>
<evidence type="ECO:0000256" key="3">
    <source>
        <dbReference type="ARBA" id="ARBA00022771"/>
    </source>
</evidence>
<dbReference type="GO" id="GO:0008270">
    <property type="term" value="F:zinc ion binding"/>
    <property type="evidence" value="ECO:0007669"/>
    <property type="project" value="UniProtKB-KW"/>
</dbReference>
<feature type="compositionally biased region" description="Basic and acidic residues" evidence="6">
    <location>
        <begin position="1"/>
        <end position="13"/>
    </location>
</feature>
<feature type="compositionally biased region" description="Basic and acidic residues" evidence="6">
    <location>
        <begin position="1039"/>
        <end position="1053"/>
    </location>
</feature>
<dbReference type="Pfam" id="PF05699">
    <property type="entry name" value="Dimer_Tnp_hAT"/>
    <property type="match status" value="1"/>
</dbReference>
<dbReference type="GO" id="GO:0046983">
    <property type="term" value="F:protein dimerization activity"/>
    <property type="evidence" value="ECO:0007669"/>
    <property type="project" value="InterPro"/>
</dbReference>
<proteinExistence type="predicted"/>
<evidence type="ECO:0000256" key="1">
    <source>
        <dbReference type="ARBA" id="ARBA00004123"/>
    </source>
</evidence>
<evidence type="ECO:0000256" key="5">
    <source>
        <dbReference type="ARBA" id="ARBA00023242"/>
    </source>
</evidence>
<gene>
    <name evidence="8" type="ORF">A4X09_0g7144</name>
</gene>
<comment type="subcellular location">
    <subcellularLocation>
        <location evidence="1">Nucleus</location>
    </subcellularLocation>
</comment>
<evidence type="ECO:0000256" key="2">
    <source>
        <dbReference type="ARBA" id="ARBA00022723"/>
    </source>
</evidence>
<dbReference type="SUPFAM" id="SSF53098">
    <property type="entry name" value="Ribonuclease H-like"/>
    <property type="match status" value="1"/>
</dbReference>
<feature type="compositionally biased region" description="Polar residues" evidence="6">
    <location>
        <begin position="90"/>
        <end position="110"/>
    </location>
</feature>
<feature type="compositionally biased region" description="Basic residues" evidence="6">
    <location>
        <begin position="1013"/>
        <end position="1023"/>
    </location>
</feature>
<feature type="compositionally biased region" description="Acidic residues" evidence="6">
    <location>
        <begin position="1054"/>
        <end position="1064"/>
    </location>
</feature>